<dbReference type="PANTHER" id="PTHR47314:SF1">
    <property type="entry name" value="MALTOSE_MALTODEXTRIN TRANSPORT SYSTEM PERMEASE PROTEIN MALF"/>
    <property type="match status" value="1"/>
</dbReference>
<dbReference type="KEGG" id="eio:H9L01_10580"/>
<evidence type="ECO:0000256" key="6">
    <source>
        <dbReference type="ARBA" id="ARBA00022692"/>
    </source>
</evidence>
<dbReference type="PROSITE" id="PS50928">
    <property type="entry name" value="ABC_TM1"/>
    <property type="match status" value="1"/>
</dbReference>
<accession>A0A7G9RYW6</accession>
<dbReference type="InterPro" id="IPR035906">
    <property type="entry name" value="MetI-like_sf"/>
</dbReference>
<organism evidence="12 13">
    <name type="scientific">Erysipelothrix inopinata</name>
    <dbReference type="NCBI Taxonomy" id="225084"/>
    <lineage>
        <taxon>Bacteria</taxon>
        <taxon>Bacillati</taxon>
        <taxon>Bacillota</taxon>
        <taxon>Erysipelotrichia</taxon>
        <taxon>Erysipelotrichales</taxon>
        <taxon>Erysipelotrichaceae</taxon>
        <taxon>Erysipelothrix</taxon>
    </lineage>
</organism>
<keyword evidence="5 10" id="KW-0762">Sugar transport</keyword>
<dbReference type="Proteomes" id="UP000515928">
    <property type="component" value="Chromosome"/>
</dbReference>
<dbReference type="CDD" id="cd06261">
    <property type="entry name" value="TM_PBP2"/>
    <property type="match status" value="1"/>
</dbReference>
<feature type="transmembrane region" description="Helical" evidence="9">
    <location>
        <begin position="418"/>
        <end position="440"/>
    </location>
</feature>
<feature type="transmembrane region" description="Helical" evidence="9">
    <location>
        <begin position="43"/>
        <end position="61"/>
    </location>
</feature>
<keyword evidence="7 9" id="KW-1133">Transmembrane helix</keyword>
<comment type="similarity">
    <text evidence="2 10">Belongs to the binding-protein-dependent transport system permease family. MalFG subfamily.</text>
</comment>
<feature type="transmembrane region" description="Helical" evidence="9">
    <location>
        <begin position="308"/>
        <end position="331"/>
    </location>
</feature>
<dbReference type="RefSeq" id="WP_187533912.1">
    <property type="nucleotide sequence ID" value="NZ_CBCSHU010000008.1"/>
</dbReference>
<evidence type="ECO:0000313" key="13">
    <source>
        <dbReference type="Proteomes" id="UP000515928"/>
    </source>
</evidence>
<evidence type="ECO:0000256" key="5">
    <source>
        <dbReference type="ARBA" id="ARBA00022597"/>
    </source>
</evidence>
<dbReference type="GO" id="GO:1990060">
    <property type="term" value="C:maltose transport complex"/>
    <property type="evidence" value="ECO:0007669"/>
    <property type="project" value="TreeGrafter"/>
</dbReference>
<name>A0A7G9RYW6_9FIRM</name>
<evidence type="ECO:0000256" key="7">
    <source>
        <dbReference type="ARBA" id="ARBA00022989"/>
    </source>
</evidence>
<evidence type="ECO:0000256" key="1">
    <source>
        <dbReference type="ARBA" id="ARBA00004651"/>
    </source>
</evidence>
<feature type="transmembrane region" description="Helical" evidence="9">
    <location>
        <begin position="152"/>
        <end position="178"/>
    </location>
</feature>
<dbReference type="GO" id="GO:0015423">
    <property type="term" value="F:ABC-type maltose transporter activity"/>
    <property type="evidence" value="ECO:0007669"/>
    <property type="project" value="TreeGrafter"/>
</dbReference>
<protein>
    <recommendedName>
        <fullName evidence="10">Maltose/maltodextrin transport system permease protein</fullName>
    </recommendedName>
</protein>
<dbReference type="Pfam" id="PF00528">
    <property type="entry name" value="BPD_transp_1"/>
    <property type="match status" value="1"/>
</dbReference>
<evidence type="ECO:0000256" key="4">
    <source>
        <dbReference type="ARBA" id="ARBA00022475"/>
    </source>
</evidence>
<feature type="transmembrane region" description="Helical" evidence="9">
    <location>
        <begin position="96"/>
        <end position="117"/>
    </location>
</feature>
<evidence type="ECO:0000256" key="9">
    <source>
        <dbReference type="RuleBase" id="RU363032"/>
    </source>
</evidence>
<proteinExistence type="inferred from homology"/>
<evidence type="ECO:0000259" key="11">
    <source>
        <dbReference type="PROSITE" id="PS50928"/>
    </source>
</evidence>
<dbReference type="EMBL" id="CP060715">
    <property type="protein sequence ID" value="QNN60791.1"/>
    <property type="molecule type" value="Genomic_DNA"/>
</dbReference>
<keyword evidence="8 9" id="KW-0472">Membrane</keyword>
<dbReference type="PANTHER" id="PTHR47314">
    <property type="entry name" value="MALTOSE/MALTODEXTRIN TRANSPORT SYSTEM PERMEASE PROTEIN MALF"/>
    <property type="match status" value="1"/>
</dbReference>
<gene>
    <name evidence="12" type="ORF">H9L01_10580</name>
</gene>
<feature type="transmembrane region" description="Helical" evidence="9">
    <location>
        <begin position="256"/>
        <end position="277"/>
    </location>
</feature>
<keyword evidence="3 9" id="KW-0813">Transport</keyword>
<reference evidence="12 13" key="1">
    <citation type="submission" date="2020-08" db="EMBL/GenBank/DDBJ databases">
        <title>Genome sequence of Erysipelothrix inopinata DSM 15511T.</title>
        <authorList>
            <person name="Hyun D.-W."/>
            <person name="Bae J.-W."/>
        </authorList>
    </citation>
    <scope>NUCLEOTIDE SEQUENCE [LARGE SCALE GENOMIC DNA]</scope>
    <source>
        <strain evidence="12 13">DSM 15511</strain>
    </source>
</reference>
<dbReference type="SUPFAM" id="SSF161098">
    <property type="entry name" value="MetI-like"/>
    <property type="match status" value="1"/>
</dbReference>
<comment type="subcellular location">
    <subcellularLocation>
        <location evidence="1 9">Cell membrane</location>
        <topology evidence="1 9">Multi-pass membrane protein</topology>
    </subcellularLocation>
</comment>
<evidence type="ECO:0000313" key="12">
    <source>
        <dbReference type="EMBL" id="QNN60791.1"/>
    </source>
</evidence>
<keyword evidence="4 10" id="KW-1003">Cell membrane</keyword>
<evidence type="ECO:0000256" key="8">
    <source>
        <dbReference type="ARBA" id="ARBA00023136"/>
    </source>
</evidence>
<feature type="transmembrane region" description="Helical" evidence="9">
    <location>
        <begin position="351"/>
        <end position="369"/>
    </location>
</feature>
<dbReference type="Gene3D" id="1.10.3720.10">
    <property type="entry name" value="MetI-like"/>
    <property type="match status" value="1"/>
</dbReference>
<dbReference type="InterPro" id="IPR000515">
    <property type="entry name" value="MetI-like"/>
</dbReference>
<evidence type="ECO:0000256" key="2">
    <source>
        <dbReference type="ARBA" id="ARBA00009047"/>
    </source>
</evidence>
<keyword evidence="6 9" id="KW-0812">Transmembrane</keyword>
<comment type="function">
    <text evidence="10">Part of the ABC transporter complex MalEFGK involved in maltose/maltodextrin import. Probably responsible for the translocation of the substrate across the membrane.</text>
</comment>
<evidence type="ECO:0000256" key="10">
    <source>
        <dbReference type="RuleBase" id="RU367050"/>
    </source>
</evidence>
<feature type="domain" description="ABC transmembrane type-1" evidence="11">
    <location>
        <begin position="218"/>
        <end position="439"/>
    </location>
</feature>
<dbReference type="GO" id="GO:0042956">
    <property type="term" value="P:maltodextrin transmembrane transport"/>
    <property type="evidence" value="ECO:0007669"/>
    <property type="project" value="TreeGrafter"/>
</dbReference>
<feature type="transmembrane region" description="Helical" evidence="9">
    <location>
        <begin position="222"/>
        <end position="244"/>
    </location>
</feature>
<evidence type="ECO:0000256" key="3">
    <source>
        <dbReference type="ARBA" id="ARBA00022448"/>
    </source>
</evidence>
<dbReference type="AlphaFoldDB" id="A0A7G9RYW6"/>
<keyword evidence="13" id="KW-1185">Reference proteome</keyword>
<sequence>MDKLTQPIKNFFDGFKKGDKITRCAYFIMGSGAFLRKQFIKGYLYLSAQILFILYMIRFGFSQLSGLTTLGTTLAGEVFDEAQGIYLYSEGHNSMLMLLFGVFCIFVIIGFFAIYFMSVRGAIANQKLIEEGKSLPGFRDELKTLLNERYHVTILALPTILTFAFTIAPLVFMVLIAFTNFDVDHQPPGSLFTWVGLQNFKDLLYNNKIISGTFFALLKWTFIWAIFATFLNYIFGMLLAMLINSKGIKIKKFWRTIFIISIAIPQFVSLLLMSQLLHDQGPVNVLLMNWGVISEPIKFLTNGTLAKITVIVVNLWVGVPYTMLITSGILMNIPEDMYESARIDGAGPVRQFFSITLPYMLSVTTPYLITQFIGNINNFNLIFLLTGGGPLSLDYYQAGKTDLLVTWLYKLTLTEKNYALASTVGIIIFVISAVLSLVVFRKVTAKESDFQ</sequence>